<feature type="transmembrane region" description="Helical" evidence="1">
    <location>
        <begin position="48"/>
        <end position="77"/>
    </location>
</feature>
<reference evidence="2" key="2">
    <citation type="journal article" date="2015" name="J. Proteomics">
        <title>Sexual differences in the sialomes of the zebra tick, Rhipicephalus pulchellus.</title>
        <authorList>
            <person name="Tan A.W."/>
            <person name="Francischetti I.M."/>
            <person name="Slovak M."/>
            <person name="Kini R.M."/>
            <person name="Ribeiro J.M."/>
        </authorList>
    </citation>
    <scope>NUCLEOTIDE SEQUENCE</scope>
    <source>
        <tissue evidence="2">Salivary gland</tissue>
    </source>
</reference>
<dbReference type="AlphaFoldDB" id="L7LWC8"/>
<evidence type="ECO:0000313" key="2">
    <source>
        <dbReference type="EMBL" id="JAA56090.1"/>
    </source>
</evidence>
<proteinExistence type="evidence at transcript level"/>
<keyword evidence="1" id="KW-0812">Transmembrane</keyword>
<keyword evidence="1" id="KW-1133">Transmembrane helix</keyword>
<dbReference type="EMBL" id="GACK01008944">
    <property type="protein sequence ID" value="JAA56090.1"/>
    <property type="molecule type" value="mRNA"/>
</dbReference>
<keyword evidence="1" id="KW-0472">Membrane</keyword>
<accession>L7LWC8</accession>
<protein>
    <submittedName>
        <fullName evidence="2">Uncharacterized protein</fullName>
    </submittedName>
</protein>
<evidence type="ECO:0000256" key="1">
    <source>
        <dbReference type="SAM" id="Phobius"/>
    </source>
</evidence>
<sequence length="184" mass="20796">MSTCTLLAFGSMHGRTAFCGRLVGTIPWLAYSRPLAASRTSATLHLRYIVFVMLFHVHRVCLCLCIGIMYLVTIYVLDSAGRLSVVQAVHVFVHVYSLLYTCLLHDQVTAYVCSENNTRSDPTVHIYTHIHAHTRTYMNLWLCPRLWISLCSFLGFGLGRSAARAPHETPIHVCQVHVNTLFRC</sequence>
<name>L7LWC8_RHIPC</name>
<organism evidence="2">
    <name type="scientific">Rhipicephalus pulchellus</name>
    <name type="common">Yellow backed tick</name>
    <name type="synonym">Dermacentor pulchellus</name>
    <dbReference type="NCBI Taxonomy" id="72859"/>
    <lineage>
        <taxon>Eukaryota</taxon>
        <taxon>Metazoa</taxon>
        <taxon>Ecdysozoa</taxon>
        <taxon>Arthropoda</taxon>
        <taxon>Chelicerata</taxon>
        <taxon>Arachnida</taxon>
        <taxon>Acari</taxon>
        <taxon>Parasitiformes</taxon>
        <taxon>Ixodida</taxon>
        <taxon>Ixodoidea</taxon>
        <taxon>Ixodidae</taxon>
        <taxon>Rhipicephalinae</taxon>
        <taxon>Rhipicephalus</taxon>
        <taxon>Rhipicephalus</taxon>
    </lineage>
</organism>
<reference evidence="2" key="1">
    <citation type="submission" date="2012-11" db="EMBL/GenBank/DDBJ databases">
        <authorList>
            <person name="Lucero-Rivera Y.E."/>
            <person name="Tovar-Ramirez D."/>
        </authorList>
    </citation>
    <scope>NUCLEOTIDE SEQUENCE</scope>
    <source>
        <tissue evidence="2">Salivary gland</tissue>
    </source>
</reference>